<gene>
    <name evidence="4" type="ordered locus">S70_02610</name>
</gene>
<dbReference type="CDD" id="cd04301">
    <property type="entry name" value="NAT_SF"/>
    <property type="match status" value="1"/>
</dbReference>
<organism evidence="4 5">
    <name type="scientific">Providencia stuartii (strain MRSN 2154)</name>
    <dbReference type="NCBI Taxonomy" id="1157951"/>
    <lineage>
        <taxon>Bacteria</taxon>
        <taxon>Pseudomonadati</taxon>
        <taxon>Pseudomonadota</taxon>
        <taxon>Gammaproteobacteria</taxon>
        <taxon>Enterobacterales</taxon>
        <taxon>Morganellaceae</taxon>
        <taxon>Providencia</taxon>
    </lineage>
</organism>
<feature type="domain" description="N-acetyltransferase" evidence="3">
    <location>
        <begin position="2"/>
        <end position="153"/>
    </location>
</feature>
<reference evidence="5" key="2">
    <citation type="submission" date="2012-04" db="EMBL/GenBank/DDBJ databases">
        <title>Complete genome sequence of Providencia stuartii clinical isolate MRSN 2154.</title>
        <authorList>
            <person name="Clifford R.J."/>
            <person name="Hang J."/>
            <person name="Riley M.C."/>
            <person name="Onmus-Leone F."/>
            <person name="Kuschner R.A."/>
            <person name="Lesho E.P."/>
            <person name="Waterman P.E."/>
        </authorList>
    </citation>
    <scope>NUCLEOTIDE SEQUENCE [LARGE SCALE GENOMIC DNA]</scope>
    <source>
        <strain evidence="5">MRSN 2154</strain>
    </source>
</reference>
<name>A0A140NH26_PROSM</name>
<reference evidence="4 5" key="1">
    <citation type="journal article" date="2012" name="J. Bacteriol.">
        <title>Complete Genome Sequence of Providencia stuartii Clinical Isolate MRSN 2154.</title>
        <authorList>
            <person name="Clifford R.J."/>
            <person name="Hang J."/>
            <person name="Riley M.C."/>
            <person name="Onmus-Leone F."/>
            <person name="Kuschner R.A."/>
            <person name="Lesho E.P."/>
            <person name="Waterman P.E."/>
        </authorList>
    </citation>
    <scope>NUCLEOTIDE SEQUENCE [LARGE SCALE GENOMIC DNA]</scope>
    <source>
        <strain evidence="4 5">MRSN 2154</strain>
    </source>
</reference>
<dbReference type="EMBL" id="CP003488">
    <property type="protein sequence ID" value="AFH92415.1"/>
    <property type="molecule type" value="Genomic_DNA"/>
</dbReference>
<dbReference type="InterPro" id="IPR016181">
    <property type="entry name" value="Acyl_CoA_acyltransferase"/>
</dbReference>
<dbReference type="Proteomes" id="UP000005012">
    <property type="component" value="Chromosome"/>
</dbReference>
<dbReference type="PATRIC" id="fig|1157951.4.peg.517"/>
<dbReference type="KEGG" id="psi:S70_02610"/>
<dbReference type="RefSeq" id="WP_014656284.1">
    <property type="nucleotide sequence ID" value="NC_017731.1"/>
</dbReference>
<accession>A0A140NH26</accession>
<proteinExistence type="predicted"/>
<dbReference type="PROSITE" id="PS51186">
    <property type="entry name" value="GNAT"/>
    <property type="match status" value="1"/>
</dbReference>
<dbReference type="Gene3D" id="3.40.630.30">
    <property type="match status" value="1"/>
</dbReference>
<keyword evidence="2" id="KW-0012">Acyltransferase</keyword>
<evidence type="ECO:0000313" key="5">
    <source>
        <dbReference type="Proteomes" id="UP000005012"/>
    </source>
</evidence>
<evidence type="ECO:0000256" key="2">
    <source>
        <dbReference type="ARBA" id="ARBA00023315"/>
    </source>
</evidence>
<sequence length="174" mass="20206">MFHIRQAQPRDAKKLPAIERSAAQVFRGHHQFAWIADDEVQSEQDHLQFIQDNREWVAVDNDDQPIGFINVDKLTHSLHIGEISVCQSWQGKGVGRALIQHILQYALQHHFDYVTLTTFREIPWNAPYYQRFGFSIIDEEALPTELEEILQQEIDAGFNAADRCAMRVKIVRPN</sequence>
<dbReference type="PANTHER" id="PTHR43800:SF1">
    <property type="entry name" value="PEPTIDYL-LYSINE N-ACETYLTRANSFERASE YJAB"/>
    <property type="match status" value="1"/>
</dbReference>
<dbReference type="AlphaFoldDB" id="A0A140NH26"/>
<evidence type="ECO:0000256" key="1">
    <source>
        <dbReference type="ARBA" id="ARBA00022679"/>
    </source>
</evidence>
<protein>
    <submittedName>
        <fullName evidence="4">N-acetyltransferase GCN5</fullName>
    </submittedName>
</protein>
<dbReference type="InterPro" id="IPR000182">
    <property type="entry name" value="GNAT_dom"/>
</dbReference>
<dbReference type="OrthoDB" id="572496at2"/>
<dbReference type="Pfam" id="PF00583">
    <property type="entry name" value="Acetyltransf_1"/>
    <property type="match status" value="1"/>
</dbReference>
<keyword evidence="1" id="KW-0808">Transferase</keyword>
<dbReference type="HOGENOM" id="CLU_096760_0_0_6"/>
<evidence type="ECO:0000259" key="3">
    <source>
        <dbReference type="PROSITE" id="PS51186"/>
    </source>
</evidence>
<dbReference type="GO" id="GO:0016747">
    <property type="term" value="F:acyltransferase activity, transferring groups other than amino-acyl groups"/>
    <property type="evidence" value="ECO:0007669"/>
    <property type="project" value="InterPro"/>
</dbReference>
<dbReference type="PANTHER" id="PTHR43800">
    <property type="entry name" value="PEPTIDYL-LYSINE N-ACETYLTRANSFERASE YJAB"/>
    <property type="match status" value="1"/>
</dbReference>
<dbReference type="SUPFAM" id="SSF55729">
    <property type="entry name" value="Acyl-CoA N-acyltransferases (Nat)"/>
    <property type="match status" value="1"/>
</dbReference>
<evidence type="ECO:0000313" key="4">
    <source>
        <dbReference type="EMBL" id="AFH92415.1"/>
    </source>
</evidence>